<dbReference type="InterPro" id="IPR006015">
    <property type="entry name" value="Universal_stress_UspA"/>
</dbReference>
<dbReference type="Gene3D" id="3.40.50.620">
    <property type="entry name" value="HUPs"/>
    <property type="match status" value="1"/>
</dbReference>
<keyword evidence="5" id="KW-1185">Reference proteome</keyword>
<dbReference type="Pfam" id="PF00582">
    <property type="entry name" value="Usp"/>
    <property type="match status" value="1"/>
</dbReference>
<dbReference type="GO" id="GO:0005737">
    <property type="term" value="C:cytoplasm"/>
    <property type="evidence" value="ECO:0007669"/>
    <property type="project" value="UniProtKB-SubCell"/>
</dbReference>
<dbReference type="RefSeq" id="WP_066159403.1">
    <property type="nucleotide sequence ID" value="NZ_CP020814.1"/>
</dbReference>
<dbReference type="EMBL" id="CP020814">
    <property type="protein sequence ID" value="ARK28598.1"/>
    <property type="molecule type" value="Genomic_DNA"/>
</dbReference>
<dbReference type="SUPFAM" id="SSF52402">
    <property type="entry name" value="Adenine nucleotide alpha hydrolases-like"/>
    <property type="match status" value="1"/>
</dbReference>
<evidence type="ECO:0000259" key="3">
    <source>
        <dbReference type="Pfam" id="PF00582"/>
    </source>
</evidence>
<dbReference type="KEGG" id="bkw:BkAM31D_01235"/>
<protein>
    <recommendedName>
        <fullName evidence="2">Universal stress protein</fullName>
    </recommendedName>
</protein>
<evidence type="ECO:0000256" key="1">
    <source>
        <dbReference type="ARBA" id="ARBA00008791"/>
    </source>
</evidence>
<feature type="domain" description="UspA" evidence="3">
    <location>
        <begin position="1"/>
        <end position="138"/>
    </location>
</feature>
<evidence type="ECO:0000313" key="4">
    <source>
        <dbReference type="EMBL" id="ARK28598.1"/>
    </source>
</evidence>
<gene>
    <name evidence="4" type="ORF">BkAM31D_01235</name>
</gene>
<accession>A0A1Y9THF6</accession>
<dbReference type="PANTHER" id="PTHR46268">
    <property type="entry name" value="STRESS RESPONSE PROTEIN NHAX"/>
    <property type="match status" value="1"/>
</dbReference>
<dbReference type="PANTHER" id="PTHR46268:SF6">
    <property type="entry name" value="UNIVERSAL STRESS PROTEIN UP12"/>
    <property type="match status" value="1"/>
</dbReference>
<sequence>MFQKMVVAVDGSNQSLRAAEQAIFLAEKCSAHVYVVYVAERIGLKAEVIDSWDLYGITEQRKRRVRLIEKQARNKGISYEVKILRGEPASTIIRFAEEEYADLIVIGSRGLNQFQQLIIGSVSHKVMKKAKCSIMLIK</sequence>
<dbReference type="CDD" id="cd00293">
    <property type="entry name" value="USP-like"/>
    <property type="match status" value="1"/>
</dbReference>
<evidence type="ECO:0000313" key="5">
    <source>
        <dbReference type="Proteomes" id="UP000193006"/>
    </source>
</evidence>
<comment type="similarity">
    <text evidence="1 2">Belongs to the universal stress protein A family.</text>
</comment>
<dbReference type="AlphaFoldDB" id="A0A1Y9THF6"/>
<keyword evidence="2" id="KW-0963">Cytoplasm</keyword>
<dbReference type="PRINTS" id="PR01438">
    <property type="entry name" value="UNVRSLSTRESS"/>
</dbReference>
<dbReference type="InterPro" id="IPR014729">
    <property type="entry name" value="Rossmann-like_a/b/a_fold"/>
</dbReference>
<comment type="subcellular location">
    <subcellularLocation>
        <location evidence="2">Cytoplasm</location>
    </subcellularLocation>
</comment>
<reference evidence="4 5" key="1">
    <citation type="submission" date="2017-04" db="EMBL/GenBank/DDBJ databases">
        <title>Bacillus krulwichiae AM31D Genome sequencing and assembly.</title>
        <authorList>
            <person name="Krulwich T.A."/>
            <person name="Anastor L."/>
            <person name="Ehrlich R."/>
            <person name="Ehrlich G.D."/>
            <person name="Janto B."/>
        </authorList>
    </citation>
    <scope>NUCLEOTIDE SEQUENCE [LARGE SCALE GENOMIC DNA]</scope>
    <source>
        <strain evidence="4 5">AM31D</strain>
    </source>
</reference>
<evidence type="ECO:0000256" key="2">
    <source>
        <dbReference type="PIRNR" id="PIRNR006276"/>
    </source>
</evidence>
<dbReference type="InterPro" id="IPR006016">
    <property type="entry name" value="UspA"/>
</dbReference>
<name>A0A1Y9THF6_9BACI</name>
<dbReference type="Proteomes" id="UP000193006">
    <property type="component" value="Chromosome"/>
</dbReference>
<dbReference type="PIRSF" id="PIRSF006276">
    <property type="entry name" value="UspA"/>
    <property type="match status" value="1"/>
</dbReference>
<proteinExistence type="inferred from homology"/>
<dbReference type="STRING" id="199441.BkAM31D_01235"/>
<organism evidence="4 5">
    <name type="scientific">Halalkalibacter krulwichiae</name>
    <dbReference type="NCBI Taxonomy" id="199441"/>
    <lineage>
        <taxon>Bacteria</taxon>
        <taxon>Bacillati</taxon>
        <taxon>Bacillota</taxon>
        <taxon>Bacilli</taxon>
        <taxon>Bacillales</taxon>
        <taxon>Bacillaceae</taxon>
        <taxon>Halalkalibacter</taxon>
    </lineage>
</organism>